<feature type="transmembrane region" description="Helical" evidence="6">
    <location>
        <begin position="623"/>
        <end position="640"/>
    </location>
</feature>
<dbReference type="GO" id="GO:0022857">
    <property type="term" value="F:transmembrane transporter activity"/>
    <property type="evidence" value="ECO:0007669"/>
    <property type="project" value="InterPro"/>
</dbReference>
<feature type="transmembrane region" description="Helical" evidence="6">
    <location>
        <begin position="1400"/>
        <end position="1419"/>
    </location>
</feature>
<name>A0A0F8VTG1_9EURO</name>
<evidence type="ECO:0000256" key="1">
    <source>
        <dbReference type="ARBA" id="ARBA00004141"/>
    </source>
</evidence>
<feature type="transmembrane region" description="Helical" evidence="6">
    <location>
        <begin position="701"/>
        <end position="718"/>
    </location>
</feature>
<dbReference type="OrthoDB" id="2274698at2759"/>
<dbReference type="Pfam" id="PF07690">
    <property type="entry name" value="MFS_1"/>
    <property type="match status" value="1"/>
</dbReference>
<feature type="transmembrane region" description="Helical" evidence="6">
    <location>
        <begin position="105"/>
        <end position="126"/>
    </location>
</feature>
<evidence type="ECO:0000256" key="2">
    <source>
        <dbReference type="ARBA" id="ARBA00022692"/>
    </source>
</evidence>
<feature type="transmembrane region" description="Helical" evidence="6">
    <location>
        <begin position="1243"/>
        <end position="1262"/>
    </location>
</feature>
<dbReference type="Pfam" id="PF13515">
    <property type="entry name" value="FUSC_2"/>
    <property type="match status" value="1"/>
</dbReference>
<evidence type="ECO:0000256" key="3">
    <source>
        <dbReference type="ARBA" id="ARBA00022989"/>
    </source>
</evidence>
<dbReference type="EMBL" id="JZBS01000366">
    <property type="protein sequence ID" value="KKK26506.1"/>
    <property type="molecule type" value="Genomic_DNA"/>
</dbReference>
<feature type="transmembrane region" description="Helical" evidence="6">
    <location>
        <begin position="1369"/>
        <end position="1388"/>
    </location>
</feature>
<feature type="transmembrane region" description="Helical" evidence="6">
    <location>
        <begin position="1329"/>
        <end position="1349"/>
    </location>
</feature>
<dbReference type="InterPro" id="IPR036259">
    <property type="entry name" value="MFS_trans_sf"/>
</dbReference>
<dbReference type="InterPro" id="IPR020846">
    <property type="entry name" value="MFS_dom"/>
</dbReference>
<organism evidence="8 9">
    <name type="scientific">Aspergillus rambellii</name>
    <dbReference type="NCBI Taxonomy" id="308745"/>
    <lineage>
        <taxon>Eukaryota</taxon>
        <taxon>Fungi</taxon>
        <taxon>Dikarya</taxon>
        <taxon>Ascomycota</taxon>
        <taxon>Pezizomycotina</taxon>
        <taxon>Eurotiomycetes</taxon>
        <taxon>Eurotiomycetidae</taxon>
        <taxon>Eurotiales</taxon>
        <taxon>Aspergillaceae</taxon>
        <taxon>Aspergillus</taxon>
        <taxon>Aspergillus subgen. Nidulantes</taxon>
    </lineage>
</organism>
<feature type="transmembrane region" description="Helical" evidence="6">
    <location>
        <begin position="1507"/>
        <end position="1526"/>
    </location>
</feature>
<keyword evidence="4 6" id="KW-0472">Membrane</keyword>
<proteinExistence type="predicted"/>
<dbReference type="PANTHER" id="PTHR37994:SF4">
    <property type="entry name" value="ER TRANSPORTER 6TM N-TERMINAL DOMAIN-CONTAINING PROTEIN-RELATED"/>
    <property type="match status" value="1"/>
</dbReference>
<dbReference type="Gene3D" id="1.20.1250.20">
    <property type="entry name" value="MFS general substrate transporter like domains"/>
    <property type="match status" value="1"/>
</dbReference>
<keyword evidence="9" id="KW-1185">Reference proteome</keyword>
<dbReference type="PRINTS" id="PR01035">
    <property type="entry name" value="TCRTETA"/>
</dbReference>
<dbReference type="InterPro" id="IPR001958">
    <property type="entry name" value="Tet-R_TetA/multi-R_MdtG-like"/>
</dbReference>
<comment type="subcellular location">
    <subcellularLocation>
        <location evidence="1">Membrane</location>
        <topology evidence="1">Multi-pass membrane protein</topology>
    </subcellularLocation>
</comment>
<accession>A0A0F8VTG1</accession>
<comment type="caution">
    <text evidence="8">The sequence shown here is derived from an EMBL/GenBank/DDBJ whole genome shotgun (WGS) entry which is preliminary data.</text>
</comment>
<dbReference type="InterPro" id="IPR018823">
    <property type="entry name" value="ArAE_2_N"/>
</dbReference>
<evidence type="ECO:0000313" key="9">
    <source>
        <dbReference type="Proteomes" id="UP000034291"/>
    </source>
</evidence>
<sequence length="1693" mass="187707">MVKGDTSPQAKPSQGDLGDENGANTKDGNRSGLWNKVKIAWNTIGLDRPSFLLMIKGAIPPTISLAIYQADSVASYFTTSGYLIAIVSVLGFATMPRAKFVQMMILDILAVCVASAAALLMMFATIKARQNSAGTNETPSPVTGWLPYNSSASATCGVFLFLQTYLIHSLRAHYQQFQFPVIIYSFVANIAFSYAPVLPSMSAAITFVRKLLEAGLIGLGIATGVSFFIFPLSCRQIVFGQMAAYIATLRTALQAHTAYFANLEGEQVFGRTATYDSTVEKMDEHGKVYTSEAETIRKAVRKITELHGKLNGDITFAKREIAFGKLGPDDLQSIFRHLRQTMIPVVGLSFVVDIFERLSEYNRWNNPIDPATSISGALRDMAAHEWNEIMRAVHDPFVSMIQTIDEGLQHVSLTLKLSIPAKNSSRNEDPEASAIPTPGDRGFRAHFEKRLGDFKIAKRLALRTWSEDKGIKLPPDFFERPATAHLDMEDLPSDGSVNRDRARRQLYLFLYMEQLLSSTGQMVLDFVKFAEERVESGKLSKTHLIIPGSKRLRKWAKSFLKSDDSHEHDQMGDVHSQNSSLQLGEAYKSRKDPEHLPPVTTFQKIGDKIRVIPSLLRSSESSYGFRVACATMTIAVVFFIRDTQEFFIRQRFVWAMIMVNLSMSPTSGQSIFGFVLRILGTVLGMTISLLCWYIPGQKTPGILVFFFILITFAFYIPVKHFRFRIAGVITIITTSLIVGYEFQARKLGPEKVTTNGQEYYPIYLLAPYRLAVVSAGIAVAFFWTFFPYPISEHSILRKSLGASLYLLANYYSIIHETVTARMRGDEGEIALKTSAGRRLLKARNKVFSKQMIMLSSLRTYSEFLKWEVPIGGRFPKRQYDTIIGCIENIVSYLSLLGYASDSLKHLGNDDESDEAWLQDLRRVMASARITTHQITSVLCLLSASLANQQPLPPYLKTPRPYSFSKRLEALDKDILSLRHIVEPGFATFSVLQISTRCIVGDVERLMRDVKTLVGEFDFSFHAVSTRQISISTADKVSMANYTADVAGVRYSQGEWNAGYHRSKQRLNDDLPVFPPYDALVGILIESIEILDRTSFILQAAFSNDLSLSLKAGGAVYQMGVESIEIGDAEDGFKAHLHDNPSTLNLVNSIYLEDISFSDVDTDLESIGWRAGIREWLVLSCISLVAMMDAFDTTMMIPVVPDLSSVFEQPLRSALWIDASYLVANAASQPLFAMLSEVFGQGPILIISVVIATIGTGVCSGSMDMFTLVAGRLVQGIGSGGAMAVSILVMADLVPYPHRIRFCDYICRAWALGAIFGPILGGLFGEYVNWTWIFYSSFVFCALSLLVIPFAIDLKGCNKISWRAMGEMDWLGATFMLLGISCLLVGLSWVGRPSPSGWGDWRILAFSCVGGFAMLGLVLYENIWATQPMFNLAIFNSIPTIMVYIGGLLHGLLLLCHLQNLPMYLILVKYLSPALAGLGIVVITAPVLPALLLTAKMGIARNASLSRWVVRAGWALNLLASSCFILLDAETPSPGWVFIFFVTGASHALLISGYNTCTHREAVVNHKPGQGRQGLCQHQHQHQHQRHHHHQPYTARRGRASSPAFAVLMYSILRTWGMCIAVPVSGTIVLTQMAQEVEGNSGAFSGSLLRLGEVMLSRDDRDELSVAFLNSFRVVWRFFMAVSVLGGMSSLLIR</sequence>
<feature type="region of interest" description="Disordered" evidence="5">
    <location>
        <begin position="1"/>
        <end position="29"/>
    </location>
</feature>
<dbReference type="PROSITE" id="PS50850">
    <property type="entry name" value="MFS"/>
    <property type="match status" value="1"/>
</dbReference>
<gene>
    <name evidence="8" type="ORF">ARAM_001002</name>
</gene>
<keyword evidence="2 6" id="KW-0812">Transmembrane</keyword>
<feature type="transmembrane region" description="Helical" evidence="6">
    <location>
        <begin position="1268"/>
        <end position="1292"/>
    </location>
</feature>
<feature type="transmembrane region" description="Helical" evidence="6">
    <location>
        <begin position="762"/>
        <end position="788"/>
    </location>
</feature>
<feature type="transmembrane region" description="Helical" evidence="6">
    <location>
        <begin position="1604"/>
        <end position="1629"/>
    </location>
</feature>
<dbReference type="InterPro" id="IPR011701">
    <property type="entry name" value="MFS"/>
</dbReference>
<dbReference type="InterPro" id="IPR018820">
    <property type="entry name" value="BRE4-related_DUF2421"/>
</dbReference>
<dbReference type="SUPFAM" id="SSF103473">
    <property type="entry name" value="MFS general substrate transporter"/>
    <property type="match status" value="1"/>
</dbReference>
<feature type="transmembrane region" description="Helical" evidence="6">
    <location>
        <begin position="1474"/>
        <end position="1495"/>
    </location>
</feature>
<feature type="compositionally biased region" description="Polar residues" evidence="5">
    <location>
        <begin position="1"/>
        <end position="12"/>
    </location>
</feature>
<protein>
    <recommendedName>
        <fullName evidence="7">Major facilitator superfamily (MFS) profile domain-containing protein</fullName>
    </recommendedName>
</protein>
<feature type="transmembrane region" description="Helical" evidence="6">
    <location>
        <begin position="1673"/>
        <end position="1692"/>
    </location>
</feature>
<dbReference type="Pfam" id="PF10337">
    <property type="entry name" value="ArAE_2_N"/>
    <property type="match status" value="1"/>
</dbReference>
<keyword evidence="3 6" id="KW-1133">Transmembrane helix</keyword>
<dbReference type="InterPro" id="IPR049453">
    <property type="entry name" value="Memb_transporter_dom"/>
</dbReference>
<dbReference type="Proteomes" id="UP000034291">
    <property type="component" value="Unassembled WGS sequence"/>
</dbReference>
<dbReference type="GO" id="GO:0016020">
    <property type="term" value="C:membrane"/>
    <property type="evidence" value="ECO:0007669"/>
    <property type="project" value="UniProtKB-SubCell"/>
</dbReference>
<dbReference type="Pfam" id="PF10334">
    <property type="entry name" value="BRE4"/>
    <property type="match status" value="1"/>
</dbReference>
<feature type="transmembrane region" description="Helical" evidence="6">
    <location>
        <begin position="146"/>
        <end position="167"/>
    </location>
</feature>
<feature type="transmembrane region" description="Helical" evidence="6">
    <location>
        <begin position="74"/>
        <end position="93"/>
    </location>
</feature>
<evidence type="ECO:0000256" key="5">
    <source>
        <dbReference type="SAM" id="MobiDB-lite"/>
    </source>
</evidence>
<feature type="domain" description="Major facilitator superfamily (MFS) profile" evidence="7">
    <location>
        <begin position="1177"/>
        <end position="1693"/>
    </location>
</feature>
<feature type="transmembrane region" description="Helical" evidence="6">
    <location>
        <begin position="179"/>
        <end position="199"/>
    </location>
</feature>
<evidence type="ECO:0000256" key="6">
    <source>
        <dbReference type="SAM" id="Phobius"/>
    </source>
</evidence>
<evidence type="ECO:0000313" key="8">
    <source>
        <dbReference type="EMBL" id="KKK26506.1"/>
    </source>
</evidence>
<feature type="transmembrane region" description="Helical" evidence="6">
    <location>
        <begin position="674"/>
        <end position="695"/>
    </location>
</feature>
<evidence type="ECO:0000259" key="7">
    <source>
        <dbReference type="PROSITE" id="PS50850"/>
    </source>
</evidence>
<reference evidence="8 9" key="1">
    <citation type="submission" date="2015-02" db="EMBL/GenBank/DDBJ databases">
        <title>Draft Genome Sequences of Two Closely-Related Aflatoxigenic Aspergillus Species Obtained from the Cote d'Ivoire.</title>
        <authorList>
            <person name="Moore G.G."/>
            <person name="Beltz S.B."/>
            <person name="Mack B.M."/>
        </authorList>
    </citation>
    <scope>NUCLEOTIDE SEQUENCE [LARGE SCALE GENOMIC DNA]</scope>
    <source>
        <strain evidence="8 9">SRRC1468</strain>
    </source>
</reference>
<feature type="transmembrane region" description="Helical" evidence="6">
    <location>
        <begin position="1532"/>
        <end position="1550"/>
    </location>
</feature>
<dbReference type="PANTHER" id="PTHR37994">
    <property type="entry name" value="ARAE_2_N DOMAIN-CONTAINING PROTEIN-RELATED"/>
    <property type="match status" value="1"/>
</dbReference>
<feature type="transmembrane region" description="Helical" evidence="6">
    <location>
        <begin position="725"/>
        <end position="742"/>
    </location>
</feature>
<feature type="transmembrane region" description="Helical" evidence="6">
    <location>
        <begin position="1431"/>
        <end position="1454"/>
    </location>
</feature>
<evidence type="ECO:0000256" key="4">
    <source>
        <dbReference type="ARBA" id="ARBA00023136"/>
    </source>
</evidence>
<feature type="transmembrane region" description="Helical" evidence="6">
    <location>
        <begin position="211"/>
        <end position="232"/>
    </location>
</feature>